<keyword evidence="2" id="KW-1185">Reference proteome</keyword>
<sequence>MKGTLEPGDMISCFNGEVGDSFFESSLGSFEGEVSGVLLGEVPDEVCLRRYSSSFFLSGMRGGLILESGSEACLSSSCCESENTELALGDRTDFR</sequence>
<gene>
    <name evidence="1" type="ORF">DSO57_1026870</name>
</gene>
<comment type="caution">
    <text evidence="1">The sequence shown here is derived from an EMBL/GenBank/DDBJ whole genome shotgun (WGS) entry which is preliminary data.</text>
</comment>
<reference evidence="1" key="1">
    <citation type="submission" date="2022-04" db="EMBL/GenBank/DDBJ databases">
        <title>Genome of the entomopathogenic fungus Entomophthora muscae.</title>
        <authorList>
            <person name="Elya C."/>
            <person name="Lovett B.R."/>
            <person name="Lee E."/>
            <person name="Macias A.M."/>
            <person name="Hajek A.E."/>
            <person name="De Bivort B.L."/>
            <person name="Kasson M.T."/>
            <person name="De Fine Licht H.H."/>
            <person name="Stajich J.E."/>
        </authorList>
    </citation>
    <scope>NUCLEOTIDE SEQUENCE</scope>
    <source>
        <strain evidence="1">Berkeley</strain>
    </source>
</reference>
<evidence type="ECO:0000313" key="1">
    <source>
        <dbReference type="EMBL" id="KAJ9068612.1"/>
    </source>
</evidence>
<proteinExistence type="predicted"/>
<dbReference type="EMBL" id="QTSX02003710">
    <property type="protein sequence ID" value="KAJ9068612.1"/>
    <property type="molecule type" value="Genomic_DNA"/>
</dbReference>
<name>A0ACC2T2T1_9FUNG</name>
<organism evidence="1 2">
    <name type="scientific">Entomophthora muscae</name>
    <dbReference type="NCBI Taxonomy" id="34485"/>
    <lineage>
        <taxon>Eukaryota</taxon>
        <taxon>Fungi</taxon>
        <taxon>Fungi incertae sedis</taxon>
        <taxon>Zoopagomycota</taxon>
        <taxon>Entomophthoromycotina</taxon>
        <taxon>Entomophthoromycetes</taxon>
        <taxon>Entomophthorales</taxon>
        <taxon>Entomophthoraceae</taxon>
        <taxon>Entomophthora</taxon>
    </lineage>
</organism>
<accession>A0ACC2T2T1</accession>
<protein>
    <submittedName>
        <fullName evidence="1">Uncharacterized protein</fullName>
    </submittedName>
</protein>
<evidence type="ECO:0000313" key="2">
    <source>
        <dbReference type="Proteomes" id="UP001165960"/>
    </source>
</evidence>
<dbReference type="Proteomes" id="UP001165960">
    <property type="component" value="Unassembled WGS sequence"/>
</dbReference>